<organism evidence="4 5">
    <name type="scientific">Pomacea canaliculata</name>
    <name type="common">Golden apple snail</name>
    <dbReference type="NCBI Taxonomy" id="400727"/>
    <lineage>
        <taxon>Eukaryota</taxon>
        <taxon>Metazoa</taxon>
        <taxon>Spiralia</taxon>
        <taxon>Lophotrochozoa</taxon>
        <taxon>Mollusca</taxon>
        <taxon>Gastropoda</taxon>
        <taxon>Caenogastropoda</taxon>
        <taxon>Architaenioglossa</taxon>
        <taxon>Ampullarioidea</taxon>
        <taxon>Ampullariidae</taxon>
        <taxon>Pomacea</taxon>
    </lineage>
</organism>
<dbReference type="GO" id="GO:0042995">
    <property type="term" value="C:cell projection"/>
    <property type="evidence" value="ECO:0007669"/>
    <property type="project" value="UniProtKB-SubCell"/>
</dbReference>
<dbReference type="Proteomes" id="UP000245119">
    <property type="component" value="Linkage Group LG5"/>
</dbReference>
<dbReference type="InterPro" id="IPR052315">
    <property type="entry name" value="MORN4"/>
</dbReference>
<evidence type="ECO:0000256" key="2">
    <source>
        <dbReference type="ARBA" id="ARBA00022737"/>
    </source>
</evidence>
<gene>
    <name evidence="4" type="ORF">C0Q70_10063</name>
</gene>
<comment type="subcellular location">
    <subcellularLocation>
        <location evidence="1">Cell projection</location>
    </subcellularLocation>
</comment>
<evidence type="ECO:0000256" key="3">
    <source>
        <dbReference type="ARBA" id="ARBA00023273"/>
    </source>
</evidence>
<dbReference type="AlphaFoldDB" id="A0A2T7PBK1"/>
<evidence type="ECO:0000313" key="4">
    <source>
        <dbReference type="EMBL" id="PVD30788.1"/>
    </source>
</evidence>
<dbReference type="STRING" id="400727.A0A2T7PBK1"/>
<dbReference type="GO" id="GO:0048678">
    <property type="term" value="P:response to axon injury"/>
    <property type="evidence" value="ECO:0007669"/>
    <property type="project" value="TreeGrafter"/>
</dbReference>
<evidence type="ECO:0000256" key="1">
    <source>
        <dbReference type="ARBA" id="ARBA00004316"/>
    </source>
</evidence>
<dbReference type="SMART" id="SM00698">
    <property type="entry name" value="MORN"/>
    <property type="match status" value="4"/>
</dbReference>
<comment type="caution">
    <text evidence="4">The sequence shown here is derived from an EMBL/GenBank/DDBJ whole genome shotgun (WGS) entry which is preliminary data.</text>
</comment>
<keyword evidence="3" id="KW-0966">Cell projection</keyword>
<dbReference type="PANTHER" id="PTHR46614:SF1">
    <property type="entry name" value="MORN REPEAT-CONTAINING PROTEIN 4"/>
    <property type="match status" value="1"/>
</dbReference>
<evidence type="ECO:0000313" key="5">
    <source>
        <dbReference type="Proteomes" id="UP000245119"/>
    </source>
</evidence>
<dbReference type="Gene3D" id="2.20.110.10">
    <property type="entry name" value="Histone H3 K4-specific methyltransferase SET7/9 N-terminal domain"/>
    <property type="match status" value="2"/>
</dbReference>
<protein>
    <recommendedName>
        <fullName evidence="6">MORN repeat-containing protein 4</fullName>
    </recommendedName>
</protein>
<dbReference type="Pfam" id="PF02493">
    <property type="entry name" value="MORN"/>
    <property type="match status" value="4"/>
</dbReference>
<evidence type="ECO:0008006" key="6">
    <source>
        <dbReference type="Google" id="ProtNLM"/>
    </source>
</evidence>
<proteinExistence type="predicted"/>
<dbReference type="PANTHER" id="PTHR46614">
    <property type="entry name" value="MORN REPEAT-CONTAINING PROTEIN 4"/>
    <property type="match status" value="1"/>
</dbReference>
<dbReference type="EMBL" id="PZQS01000005">
    <property type="protein sequence ID" value="PVD30788.1"/>
    <property type="molecule type" value="Genomic_DNA"/>
</dbReference>
<dbReference type="OrthoDB" id="406044at2759"/>
<keyword evidence="5" id="KW-1185">Reference proteome</keyword>
<dbReference type="SUPFAM" id="SSF82185">
    <property type="entry name" value="Histone H3 K4-specific methyltransferase SET7/9 N-terminal domain"/>
    <property type="match status" value="1"/>
</dbReference>
<dbReference type="InterPro" id="IPR003409">
    <property type="entry name" value="MORN"/>
</dbReference>
<keyword evidence="2" id="KW-0677">Repeat</keyword>
<reference evidence="4 5" key="1">
    <citation type="submission" date="2018-04" db="EMBL/GenBank/DDBJ databases">
        <title>The genome of golden apple snail Pomacea canaliculata provides insight into stress tolerance and invasive adaptation.</title>
        <authorList>
            <person name="Liu C."/>
            <person name="Liu B."/>
            <person name="Ren Y."/>
            <person name="Zhang Y."/>
            <person name="Wang H."/>
            <person name="Li S."/>
            <person name="Jiang F."/>
            <person name="Yin L."/>
            <person name="Zhang G."/>
            <person name="Qian W."/>
            <person name="Fan W."/>
        </authorList>
    </citation>
    <scope>NUCLEOTIDE SEQUENCE [LARGE SCALE GENOMIC DNA]</scope>
    <source>
        <strain evidence="4">SZHN2017</strain>
        <tissue evidence="4">Muscle</tissue>
    </source>
</reference>
<accession>A0A2T7PBK1</accession>
<sequence>MRGIFLLHDSSSFLKKRLSWAHRVFPQSTMLTVNYRLRHEYTAPVSCDVVHTGFCGVSQRVMDLQIEEYKYHDGTVYNGQWNEHGHRHGIGYLAFPDTSKYWGQFEDGMFGGLGILTFQDGSRYEGEFKKGKFHGLGIFTRKDKMAFEGEFREGKIWGLGLVTFPDGSHGLPRNEGYFEGNHIIRREKCAMVVHQARITANRAKKIAA</sequence>
<name>A0A2T7PBK1_POMCA</name>